<dbReference type="Gene3D" id="6.10.340.10">
    <property type="match status" value="1"/>
</dbReference>
<evidence type="ECO:0000256" key="9">
    <source>
        <dbReference type="ARBA" id="ARBA00022777"/>
    </source>
</evidence>
<dbReference type="CDD" id="cd06225">
    <property type="entry name" value="HAMP"/>
    <property type="match status" value="1"/>
</dbReference>
<evidence type="ECO:0000256" key="1">
    <source>
        <dbReference type="ARBA" id="ARBA00000085"/>
    </source>
</evidence>
<dbReference type="PROSITE" id="PS50110">
    <property type="entry name" value="RESPONSE_REGULATORY"/>
    <property type="match status" value="1"/>
</dbReference>
<evidence type="ECO:0000259" key="17">
    <source>
        <dbReference type="PROSITE" id="PS50110"/>
    </source>
</evidence>
<evidence type="ECO:0000259" key="19">
    <source>
        <dbReference type="PROSITE" id="PS50894"/>
    </source>
</evidence>
<dbReference type="GO" id="GO:0005524">
    <property type="term" value="F:ATP binding"/>
    <property type="evidence" value="ECO:0007669"/>
    <property type="project" value="UniProtKB-KW"/>
</dbReference>
<name>A0A0N1FGD8_9HYPH</name>
<dbReference type="PROSITE" id="PS50109">
    <property type="entry name" value="HIS_KIN"/>
    <property type="match status" value="1"/>
</dbReference>
<protein>
    <recommendedName>
        <fullName evidence="3">histidine kinase</fullName>
        <ecNumber evidence="3">2.7.13.3</ecNumber>
    </recommendedName>
</protein>
<dbReference type="PROSITE" id="PS50885">
    <property type="entry name" value="HAMP"/>
    <property type="match status" value="1"/>
</dbReference>
<sequence>MSLRPHLSIRVRLILLVVASTLLASGILVGASVWRETESYGQSRRDALLSTAQAIAAAASRPVADSDSSATYEAITAIARMKGISFAGIETSDGTSLADIGAAEQLAGDLVVLGPDTRWSLPAILRSRSMEAVVPIVHGGVQVGSLRVIADTQDLPALIRSSVENTLLTGAIATLFAVALALRLQRRITGPLGALTQTMSRVRREHDYAITLKAESSDEIGLLVNSFNGMIGDIRERDRRLADHRDRLEREVSDRTADYQRAALSADRANQAKSDFLATMSHEIRTPMNGILVMAELLAAGELPKRARRQAEVIARSGTSLLAIINDILDISKIEAGKLEVETLEIDPEDPVEAVLQLFSDRARSKALDLCGAIATPPGLRVKADPVRLGQVLGNLVNNALKFTETGGVTVHVVQEGLDRLRFSVRDTGIGIAADKVDTIFESFSQADQSTTRTHGGTGLGLSIARQLVAAMGGTLSVDSEVGHGSTFSFALPLAASSDAAGAEASEAGSGKTAIIALPQRQTAAMIRDALAAAGFAVRQLDGALPTGVDKADLVIASPDRLAAFRELGHALIVLAGAHEDVDGLIEAGADDVLPWPVQRRDVAALIHCLQTGQPLGQSWRRTDAAQAETSESAQFPQMRVLVADDSEVNREVADAALRRFGIVARFVGDGAQAVAAVEREPFDLVLMDGSMPVLDGFDAARAIRAREAQTGRPRVPIVALTAHVVGSAATAWREAGMDGVVYKPFTLVQLGSTIATFTSASTEQASTPAPSASPAEVEEDYLDEAVLRDLMEMTNGSLETVRRITDLYRVTSLKEIERLGSATMSGDSDLIAKCAHALKSMSANLGARRVASAAAEMERSARDGFAPVGEDAFRNLHDILQQTHSRLNEAMAKAA</sequence>
<keyword evidence="13" id="KW-0472">Membrane</keyword>
<dbReference type="SMART" id="SM00304">
    <property type="entry name" value="HAMP"/>
    <property type="match status" value="1"/>
</dbReference>
<keyword evidence="12" id="KW-0902">Two-component regulatory system</keyword>
<dbReference type="InterPro" id="IPR003661">
    <property type="entry name" value="HisK_dim/P_dom"/>
</dbReference>
<feature type="domain" description="Response regulatory" evidence="17">
    <location>
        <begin position="640"/>
        <end position="759"/>
    </location>
</feature>
<dbReference type="SMART" id="SM00387">
    <property type="entry name" value="HATPase_c"/>
    <property type="match status" value="1"/>
</dbReference>
<evidence type="ECO:0000259" key="18">
    <source>
        <dbReference type="PROSITE" id="PS50885"/>
    </source>
</evidence>
<dbReference type="SMART" id="SM00388">
    <property type="entry name" value="HisKA"/>
    <property type="match status" value="1"/>
</dbReference>
<dbReference type="CDD" id="cd00082">
    <property type="entry name" value="HisKA"/>
    <property type="match status" value="1"/>
</dbReference>
<dbReference type="Pfam" id="PF00072">
    <property type="entry name" value="Response_reg"/>
    <property type="match status" value="1"/>
</dbReference>
<dbReference type="Gene3D" id="1.10.287.130">
    <property type="match status" value="1"/>
</dbReference>
<keyword evidence="9" id="KW-0418">Kinase</keyword>
<comment type="subcellular location">
    <subcellularLocation>
        <location evidence="2">Cell membrane</location>
        <topology evidence="2">Multi-pass membrane protein</topology>
    </subcellularLocation>
</comment>
<evidence type="ECO:0000256" key="12">
    <source>
        <dbReference type="ARBA" id="ARBA00023012"/>
    </source>
</evidence>
<organism evidence="20 21">
    <name type="scientific">Bosea vaviloviae</name>
    <dbReference type="NCBI Taxonomy" id="1526658"/>
    <lineage>
        <taxon>Bacteria</taxon>
        <taxon>Pseudomonadati</taxon>
        <taxon>Pseudomonadota</taxon>
        <taxon>Alphaproteobacteria</taxon>
        <taxon>Hyphomicrobiales</taxon>
        <taxon>Boseaceae</taxon>
        <taxon>Bosea</taxon>
    </lineage>
</organism>
<dbReference type="SUPFAM" id="SSF47226">
    <property type="entry name" value="Histidine-containing phosphotransfer domain, HPT domain"/>
    <property type="match status" value="1"/>
</dbReference>
<dbReference type="Gene3D" id="3.30.565.10">
    <property type="entry name" value="Histidine kinase-like ATPase, C-terminal domain"/>
    <property type="match status" value="1"/>
</dbReference>
<evidence type="ECO:0000256" key="10">
    <source>
        <dbReference type="ARBA" id="ARBA00022840"/>
    </source>
</evidence>
<keyword evidence="21" id="KW-1185">Reference proteome</keyword>
<evidence type="ECO:0000256" key="5">
    <source>
        <dbReference type="ARBA" id="ARBA00022553"/>
    </source>
</evidence>
<dbReference type="InterPro" id="IPR036890">
    <property type="entry name" value="HATPase_C_sf"/>
</dbReference>
<dbReference type="Gene3D" id="1.20.120.160">
    <property type="entry name" value="HPT domain"/>
    <property type="match status" value="1"/>
</dbReference>
<dbReference type="EC" id="2.7.13.3" evidence="3"/>
<evidence type="ECO:0000313" key="21">
    <source>
        <dbReference type="Proteomes" id="UP000037822"/>
    </source>
</evidence>
<dbReference type="PROSITE" id="PS50894">
    <property type="entry name" value="HPT"/>
    <property type="match status" value="1"/>
</dbReference>
<dbReference type="RefSeq" id="WP_054208191.1">
    <property type="nucleotide sequence ID" value="NZ_LGSZ01000025.1"/>
</dbReference>
<dbReference type="FunFam" id="1.10.287.130:FF:000004">
    <property type="entry name" value="Ethylene receptor 1"/>
    <property type="match status" value="1"/>
</dbReference>
<keyword evidence="11" id="KW-1133">Transmembrane helix</keyword>
<dbReference type="InterPro" id="IPR003594">
    <property type="entry name" value="HATPase_dom"/>
</dbReference>
<feature type="domain" description="HPt" evidence="19">
    <location>
        <begin position="798"/>
        <end position="895"/>
    </location>
</feature>
<dbReference type="Pfam" id="PF00672">
    <property type="entry name" value="HAMP"/>
    <property type="match status" value="1"/>
</dbReference>
<dbReference type="CDD" id="cd17546">
    <property type="entry name" value="REC_hyHK_CKI1_RcsC-like"/>
    <property type="match status" value="1"/>
</dbReference>
<feature type="modified residue" description="4-aspartylphosphate" evidence="15">
    <location>
        <position position="689"/>
    </location>
</feature>
<evidence type="ECO:0000259" key="16">
    <source>
        <dbReference type="PROSITE" id="PS50109"/>
    </source>
</evidence>
<accession>A0A0N1FGD8</accession>
<keyword evidence="8" id="KW-0547">Nucleotide-binding</keyword>
<evidence type="ECO:0000256" key="14">
    <source>
        <dbReference type="PROSITE-ProRule" id="PRU00110"/>
    </source>
</evidence>
<keyword evidence="4" id="KW-1003">Cell membrane</keyword>
<dbReference type="SUPFAM" id="SSF52172">
    <property type="entry name" value="CheY-like"/>
    <property type="match status" value="1"/>
</dbReference>
<feature type="domain" description="Histidine kinase" evidence="16">
    <location>
        <begin position="279"/>
        <end position="496"/>
    </location>
</feature>
<dbReference type="SUPFAM" id="SSF158472">
    <property type="entry name" value="HAMP domain-like"/>
    <property type="match status" value="1"/>
</dbReference>
<proteinExistence type="predicted"/>
<dbReference type="InterPro" id="IPR036641">
    <property type="entry name" value="HPT_dom_sf"/>
</dbReference>
<dbReference type="GO" id="GO:0005886">
    <property type="term" value="C:plasma membrane"/>
    <property type="evidence" value="ECO:0007669"/>
    <property type="project" value="UniProtKB-SubCell"/>
</dbReference>
<dbReference type="AlphaFoldDB" id="A0A0N1FGD8"/>
<gene>
    <name evidence="20" type="ORF">AE618_06400</name>
</gene>
<dbReference type="Pfam" id="PF02518">
    <property type="entry name" value="HATPase_c"/>
    <property type="match status" value="1"/>
</dbReference>
<dbReference type="Pfam" id="PF00512">
    <property type="entry name" value="HisKA"/>
    <property type="match status" value="1"/>
</dbReference>
<dbReference type="GO" id="GO:0000155">
    <property type="term" value="F:phosphorelay sensor kinase activity"/>
    <property type="evidence" value="ECO:0007669"/>
    <property type="project" value="InterPro"/>
</dbReference>
<evidence type="ECO:0000256" key="11">
    <source>
        <dbReference type="ARBA" id="ARBA00022989"/>
    </source>
</evidence>
<dbReference type="PANTHER" id="PTHR45339:SF1">
    <property type="entry name" value="HYBRID SIGNAL TRANSDUCTION HISTIDINE KINASE J"/>
    <property type="match status" value="1"/>
</dbReference>
<evidence type="ECO:0000256" key="3">
    <source>
        <dbReference type="ARBA" id="ARBA00012438"/>
    </source>
</evidence>
<keyword evidence="5 15" id="KW-0597">Phosphoprotein</keyword>
<dbReference type="FunFam" id="3.30.565.10:FF:000010">
    <property type="entry name" value="Sensor histidine kinase RcsC"/>
    <property type="match status" value="1"/>
</dbReference>
<dbReference type="InterPro" id="IPR008207">
    <property type="entry name" value="Sig_transdc_His_kin_Hpt_dom"/>
</dbReference>
<feature type="modified residue" description="Phosphohistidine" evidence="14">
    <location>
        <position position="837"/>
    </location>
</feature>
<dbReference type="CDD" id="cd16922">
    <property type="entry name" value="HATPase_EvgS-ArcB-TorS-like"/>
    <property type="match status" value="1"/>
</dbReference>
<dbReference type="SUPFAM" id="SSF47384">
    <property type="entry name" value="Homodimeric domain of signal transducing histidine kinase"/>
    <property type="match status" value="1"/>
</dbReference>
<evidence type="ECO:0000256" key="2">
    <source>
        <dbReference type="ARBA" id="ARBA00004651"/>
    </source>
</evidence>
<dbReference type="OrthoDB" id="9801651at2"/>
<evidence type="ECO:0000313" key="20">
    <source>
        <dbReference type="EMBL" id="KPH81998.1"/>
    </source>
</evidence>
<keyword evidence="6" id="KW-0808">Transferase</keyword>
<dbReference type="InterPro" id="IPR011006">
    <property type="entry name" value="CheY-like_superfamily"/>
</dbReference>
<dbReference type="Proteomes" id="UP000037822">
    <property type="component" value="Unassembled WGS sequence"/>
</dbReference>
<keyword evidence="7" id="KW-0812">Transmembrane</keyword>
<dbReference type="SUPFAM" id="SSF55874">
    <property type="entry name" value="ATPase domain of HSP90 chaperone/DNA topoisomerase II/histidine kinase"/>
    <property type="match status" value="1"/>
</dbReference>
<dbReference type="InterPro" id="IPR001789">
    <property type="entry name" value="Sig_transdc_resp-reg_receiver"/>
</dbReference>
<feature type="domain" description="HAMP" evidence="18">
    <location>
        <begin position="186"/>
        <end position="239"/>
    </location>
</feature>
<dbReference type="PRINTS" id="PR00344">
    <property type="entry name" value="BCTRLSENSOR"/>
</dbReference>
<evidence type="ECO:0000256" key="13">
    <source>
        <dbReference type="ARBA" id="ARBA00023136"/>
    </source>
</evidence>
<dbReference type="InterPro" id="IPR004358">
    <property type="entry name" value="Sig_transdc_His_kin-like_C"/>
</dbReference>
<evidence type="ECO:0000256" key="8">
    <source>
        <dbReference type="ARBA" id="ARBA00022741"/>
    </source>
</evidence>
<dbReference type="Gene3D" id="3.40.50.2300">
    <property type="match status" value="1"/>
</dbReference>
<evidence type="ECO:0000256" key="15">
    <source>
        <dbReference type="PROSITE-ProRule" id="PRU00169"/>
    </source>
</evidence>
<dbReference type="PATRIC" id="fig|1526658.3.peg.5675"/>
<evidence type="ECO:0000256" key="4">
    <source>
        <dbReference type="ARBA" id="ARBA00022475"/>
    </source>
</evidence>
<reference evidence="20 21" key="1">
    <citation type="submission" date="2015-07" db="EMBL/GenBank/DDBJ databases">
        <title>Whole genome sequencing of Bosea vaviloviae isolated from cave pool.</title>
        <authorList>
            <person name="Tan N.E.H."/>
            <person name="Lee Y.P."/>
            <person name="Gan H.M."/>
            <person name="Barton H."/>
            <person name="Savka M.A."/>
        </authorList>
    </citation>
    <scope>NUCLEOTIDE SEQUENCE [LARGE SCALE GENOMIC DNA]</scope>
    <source>
        <strain evidence="20 21">SD260</strain>
    </source>
</reference>
<comment type="catalytic activity">
    <reaction evidence="1">
        <text>ATP + protein L-histidine = ADP + protein N-phospho-L-histidine.</text>
        <dbReference type="EC" id="2.7.13.3"/>
    </reaction>
</comment>
<evidence type="ECO:0000256" key="6">
    <source>
        <dbReference type="ARBA" id="ARBA00022679"/>
    </source>
</evidence>
<dbReference type="InterPro" id="IPR036097">
    <property type="entry name" value="HisK_dim/P_sf"/>
</dbReference>
<dbReference type="InterPro" id="IPR003660">
    <property type="entry name" value="HAMP_dom"/>
</dbReference>
<comment type="caution">
    <text evidence="20">The sequence shown here is derived from an EMBL/GenBank/DDBJ whole genome shotgun (WGS) entry which is preliminary data.</text>
</comment>
<dbReference type="InterPro" id="IPR005467">
    <property type="entry name" value="His_kinase_dom"/>
</dbReference>
<evidence type="ECO:0000256" key="7">
    <source>
        <dbReference type="ARBA" id="ARBA00022692"/>
    </source>
</evidence>
<keyword evidence="10" id="KW-0067">ATP-binding</keyword>
<dbReference type="Pfam" id="PF01627">
    <property type="entry name" value="Hpt"/>
    <property type="match status" value="1"/>
</dbReference>
<dbReference type="SMART" id="SM00448">
    <property type="entry name" value="REC"/>
    <property type="match status" value="1"/>
</dbReference>
<dbReference type="PANTHER" id="PTHR45339">
    <property type="entry name" value="HYBRID SIGNAL TRANSDUCTION HISTIDINE KINASE J"/>
    <property type="match status" value="1"/>
</dbReference>
<dbReference type="EMBL" id="LGSZ01000025">
    <property type="protein sequence ID" value="KPH81998.1"/>
    <property type="molecule type" value="Genomic_DNA"/>
</dbReference>